<organism evidence="1">
    <name type="scientific">Arundo donax</name>
    <name type="common">Giant reed</name>
    <name type="synonym">Donax arundinaceus</name>
    <dbReference type="NCBI Taxonomy" id="35708"/>
    <lineage>
        <taxon>Eukaryota</taxon>
        <taxon>Viridiplantae</taxon>
        <taxon>Streptophyta</taxon>
        <taxon>Embryophyta</taxon>
        <taxon>Tracheophyta</taxon>
        <taxon>Spermatophyta</taxon>
        <taxon>Magnoliopsida</taxon>
        <taxon>Liliopsida</taxon>
        <taxon>Poales</taxon>
        <taxon>Poaceae</taxon>
        <taxon>PACMAD clade</taxon>
        <taxon>Arundinoideae</taxon>
        <taxon>Arundineae</taxon>
        <taxon>Arundo</taxon>
    </lineage>
</organism>
<reference evidence="1" key="2">
    <citation type="journal article" date="2015" name="Data Brief">
        <title>Shoot transcriptome of the giant reed, Arundo donax.</title>
        <authorList>
            <person name="Barrero R.A."/>
            <person name="Guerrero F.D."/>
            <person name="Moolhuijzen P."/>
            <person name="Goolsby J.A."/>
            <person name="Tidwell J."/>
            <person name="Bellgard S.E."/>
            <person name="Bellgard M.I."/>
        </authorList>
    </citation>
    <scope>NUCLEOTIDE SEQUENCE</scope>
    <source>
        <tissue evidence="1">Shoot tissue taken approximately 20 cm above the soil surface</tissue>
    </source>
</reference>
<reference evidence="1" key="1">
    <citation type="submission" date="2014-09" db="EMBL/GenBank/DDBJ databases">
        <authorList>
            <person name="Magalhaes I.L.F."/>
            <person name="Oliveira U."/>
            <person name="Santos F.R."/>
            <person name="Vidigal T.H.D.A."/>
            <person name="Brescovit A.D."/>
            <person name="Santos A.J."/>
        </authorList>
    </citation>
    <scope>NUCLEOTIDE SEQUENCE</scope>
    <source>
        <tissue evidence="1">Shoot tissue taken approximately 20 cm above the soil surface</tissue>
    </source>
</reference>
<name>A0A0A9H0C1_ARUDO</name>
<protein>
    <submittedName>
        <fullName evidence="1">Uncharacterized protein</fullName>
    </submittedName>
</protein>
<dbReference type="AlphaFoldDB" id="A0A0A9H0C1"/>
<accession>A0A0A9H0C1</accession>
<evidence type="ECO:0000313" key="1">
    <source>
        <dbReference type="EMBL" id="JAE30655.1"/>
    </source>
</evidence>
<sequence length="30" mass="3590">MVKLHEEDNYTEHGMDCTMQPKHQLAVYIQ</sequence>
<dbReference type="EMBL" id="GBRH01167241">
    <property type="protein sequence ID" value="JAE30655.1"/>
    <property type="molecule type" value="Transcribed_RNA"/>
</dbReference>
<proteinExistence type="predicted"/>